<dbReference type="CDD" id="cd02978">
    <property type="entry name" value="KaiB_like"/>
    <property type="match status" value="1"/>
</dbReference>
<dbReference type="Pfam" id="PF07689">
    <property type="entry name" value="KaiB"/>
    <property type="match status" value="1"/>
</dbReference>
<proteinExistence type="predicted"/>
<keyword evidence="3" id="KW-1185">Reference proteome</keyword>
<protein>
    <submittedName>
        <fullName evidence="2">Circadian clock protein KaiB</fullName>
    </submittedName>
</protein>
<organism evidence="2 3">
    <name type="scientific">Mucilaginibacter gossypiicola</name>
    <dbReference type="NCBI Taxonomy" id="551995"/>
    <lineage>
        <taxon>Bacteria</taxon>
        <taxon>Pseudomonadati</taxon>
        <taxon>Bacteroidota</taxon>
        <taxon>Sphingobacteriia</taxon>
        <taxon>Sphingobacteriales</taxon>
        <taxon>Sphingobacteriaceae</taxon>
        <taxon>Mucilaginibacter</taxon>
    </lineage>
</organism>
<dbReference type="InterPro" id="IPR039022">
    <property type="entry name" value="KaiB-like"/>
</dbReference>
<sequence>MTEQNQSPLNADDNLSDGESQFFRLRLFVIGASPNSIRAITNLKNICEQHIKANYELEIIDVYQQPLIAEAEQIVALPLLVKKSPGIERKLIGDMSNTTKVLKGLGIYSES</sequence>
<accession>A0A1H7ZP21</accession>
<dbReference type="InterPro" id="IPR036249">
    <property type="entry name" value="Thioredoxin-like_sf"/>
</dbReference>
<feature type="domain" description="KaiB" evidence="1">
    <location>
        <begin position="26"/>
        <end position="107"/>
    </location>
</feature>
<dbReference type="PANTHER" id="PTHR41709">
    <property type="entry name" value="KAIB-LIKE PROTEIN 1"/>
    <property type="match status" value="1"/>
</dbReference>
<name>A0A1H7ZP21_9SPHI</name>
<dbReference type="STRING" id="551995.SAMN05192574_101101"/>
<dbReference type="SUPFAM" id="SSF52833">
    <property type="entry name" value="Thioredoxin-like"/>
    <property type="match status" value="1"/>
</dbReference>
<dbReference type="EMBL" id="FOCL01000001">
    <property type="protein sequence ID" value="SEM59229.1"/>
    <property type="molecule type" value="Genomic_DNA"/>
</dbReference>
<evidence type="ECO:0000259" key="1">
    <source>
        <dbReference type="SMART" id="SM01248"/>
    </source>
</evidence>
<dbReference type="RefSeq" id="WP_091206147.1">
    <property type="nucleotide sequence ID" value="NZ_FOCL01000001.1"/>
</dbReference>
<dbReference type="Gene3D" id="3.40.30.10">
    <property type="entry name" value="Glutaredoxin"/>
    <property type="match status" value="1"/>
</dbReference>
<dbReference type="PANTHER" id="PTHR41709:SF2">
    <property type="entry name" value="CIRCADIAN CLOCK PROTEIN KAIB2"/>
    <property type="match status" value="1"/>
</dbReference>
<dbReference type="OrthoDB" id="5458519at2"/>
<reference evidence="3" key="1">
    <citation type="submission" date="2016-10" db="EMBL/GenBank/DDBJ databases">
        <authorList>
            <person name="Varghese N."/>
            <person name="Submissions S."/>
        </authorList>
    </citation>
    <scope>NUCLEOTIDE SEQUENCE [LARGE SCALE GENOMIC DNA]</scope>
    <source>
        <strain evidence="3">Gh-48</strain>
    </source>
</reference>
<dbReference type="Proteomes" id="UP000198942">
    <property type="component" value="Unassembled WGS sequence"/>
</dbReference>
<dbReference type="InterPro" id="IPR011649">
    <property type="entry name" value="KaiB_domain"/>
</dbReference>
<dbReference type="SMART" id="SM01248">
    <property type="entry name" value="KaiB"/>
    <property type="match status" value="1"/>
</dbReference>
<gene>
    <name evidence="2" type="ORF">SAMN05192574_101101</name>
</gene>
<dbReference type="GO" id="GO:0048511">
    <property type="term" value="P:rhythmic process"/>
    <property type="evidence" value="ECO:0007669"/>
    <property type="project" value="InterPro"/>
</dbReference>
<evidence type="ECO:0000313" key="2">
    <source>
        <dbReference type="EMBL" id="SEM59229.1"/>
    </source>
</evidence>
<evidence type="ECO:0000313" key="3">
    <source>
        <dbReference type="Proteomes" id="UP000198942"/>
    </source>
</evidence>
<dbReference type="AlphaFoldDB" id="A0A1H7ZP21"/>